<gene>
    <name evidence="1" type="ORF">K3G42_030088</name>
</gene>
<comment type="caution">
    <text evidence="1">The sequence shown here is derived from an EMBL/GenBank/DDBJ whole genome shotgun (WGS) entry which is preliminary data.</text>
</comment>
<evidence type="ECO:0000313" key="1">
    <source>
        <dbReference type="EMBL" id="KAH7993245.1"/>
    </source>
</evidence>
<accession>A0ACB8EL69</accession>
<protein>
    <submittedName>
        <fullName evidence="1">Uncharacterized protein</fullName>
    </submittedName>
</protein>
<dbReference type="EMBL" id="CM037616">
    <property type="protein sequence ID" value="KAH7993245.1"/>
    <property type="molecule type" value="Genomic_DNA"/>
</dbReference>
<keyword evidence="2" id="KW-1185">Reference proteome</keyword>
<reference evidence="1" key="1">
    <citation type="submission" date="2021-08" db="EMBL/GenBank/DDBJ databases">
        <title>The first chromosome-level gecko genome reveals the dynamic sex chromosomes of Neotropical dwarf geckos (Sphaerodactylidae: Sphaerodactylus).</title>
        <authorList>
            <person name="Pinto B.J."/>
            <person name="Keating S.E."/>
            <person name="Gamble T."/>
        </authorList>
    </citation>
    <scope>NUCLEOTIDE SEQUENCE</scope>
    <source>
        <strain evidence="1">TG3544</strain>
    </source>
</reference>
<name>A0ACB8EL69_9SAUR</name>
<proteinExistence type="predicted"/>
<organism evidence="1 2">
    <name type="scientific">Sphaerodactylus townsendi</name>
    <dbReference type="NCBI Taxonomy" id="933632"/>
    <lineage>
        <taxon>Eukaryota</taxon>
        <taxon>Metazoa</taxon>
        <taxon>Chordata</taxon>
        <taxon>Craniata</taxon>
        <taxon>Vertebrata</taxon>
        <taxon>Euteleostomi</taxon>
        <taxon>Lepidosauria</taxon>
        <taxon>Squamata</taxon>
        <taxon>Bifurcata</taxon>
        <taxon>Gekkota</taxon>
        <taxon>Sphaerodactylidae</taxon>
        <taxon>Sphaerodactylus</taxon>
    </lineage>
</organism>
<dbReference type="Proteomes" id="UP000827872">
    <property type="component" value="Linkage Group LG03"/>
</dbReference>
<evidence type="ECO:0000313" key="2">
    <source>
        <dbReference type="Proteomes" id="UP000827872"/>
    </source>
</evidence>
<sequence length="227" mass="25710">MSSEEETLEKLDAEFDHYVVDMKPYVLKLPHKLERQRCALWIKKLCEPSGAGTGVVDRKNRNLYAKLLLHMLKRGILEGPFTHKPEAGMLKPLPAYMSIYFDEPNSTRVPSDSLEDLPDWVMGELGQSDSKLDESWKLSFREESALAFSFYVNKMKKNCIKCAAVKEEIYDVSSVSYSALSRGHPFVLEKPVYIGYVSQCPVTAWILQRMERDGVGSHNQAVEGADG</sequence>